<feature type="transmembrane region" description="Helical" evidence="9">
    <location>
        <begin position="163"/>
        <end position="185"/>
    </location>
</feature>
<evidence type="ECO:0000313" key="12">
    <source>
        <dbReference type="Proteomes" id="UP000275408"/>
    </source>
</evidence>
<comment type="subcellular location">
    <subcellularLocation>
        <location evidence="1">Membrane</location>
        <topology evidence="1">Multi-pass membrane protein</topology>
    </subcellularLocation>
</comment>
<dbReference type="PROSITE" id="PS50262">
    <property type="entry name" value="G_PROTEIN_RECEP_F1_2"/>
    <property type="match status" value="1"/>
</dbReference>
<dbReference type="PROSITE" id="PS00237">
    <property type="entry name" value="G_PROTEIN_RECEP_F1_1"/>
    <property type="match status" value="1"/>
</dbReference>
<dbReference type="PANTHER" id="PTHR45695">
    <property type="entry name" value="LEUCOKININ RECEPTOR-RELATED"/>
    <property type="match status" value="1"/>
</dbReference>
<comment type="caution">
    <text evidence="11">The sequence shown here is derived from an EMBL/GenBank/DDBJ whole genome shotgun (WGS) entry which is preliminary data.</text>
</comment>
<evidence type="ECO:0000259" key="10">
    <source>
        <dbReference type="PROSITE" id="PS50262"/>
    </source>
</evidence>
<evidence type="ECO:0000256" key="9">
    <source>
        <dbReference type="SAM" id="Phobius"/>
    </source>
</evidence>
<dbReference type="FunFam" id="1.20.1070.10:FF:000291">
    <property type="entry name" value="Predicted protein"/>
    <property type="match status" value="1"/>
</dbReference>
<dbReference type="SUPFAM" id="SSF81321">
    <property type="entry name" value="Family A G protein-coupled receptor-like"/>
    <property type="match status" value="1"/>
</dbReference>
<evidence type="ECO:0000256" key="3">
    <source>
        <dbReference type="ARBA" id="ARBA00022989"/>
    </source>
</evidence>
<evidence type="ECO:0000256" key="6">
    <source>
        <dbReference type="ARBA" id="ARBA00023170"/>
    </source>
</evidence>
<dbReference type="EMBL" id="RCHS01001746">
    <property type="protein sequence ID" value="RMX51598.1"/>
    <property type="molecule type" value="Genomic_DNA"/>
</dbReference>
<comment type="similarity">
    <text evidence="8">Belongs to the G-protein coupled receptor 1 family.</text>
</comment>
<keyword evidence="3 9" id="KW-1133">Transmembrane helix</keyword>
<name>A0A3M6UDU2_POCDA</name>
<dbReference type="PRINTS" id="PR00237">
    <property type="entry name" value="GPCRRHODOPSN"/>
</dbReference>
<dbReference type="AlphaFoldDB" id="A0A3M6UDU2"/>
<proteinExistence type="inferred from homology"/>
<feature type="transmembrane region" description="Helical" evidence="9">
    <location>
        <begin position="75"/>
        <end position="93"/>
    </location>
</feature>
<sequence length="382" mass="43987">MEKVGEILNDTRNRVIDNNSSAKNTTLPSVYPEDSLLAAIFKCLAYSLIVVFSVTGNSLVIAAFKLNVDRKLRTVNNMFIVSMAAGDLLLTVASTPERITRILADDQWIIEGNWGVFLCKTSNYLEKLFMNVSVIHLAMIAIDRFLVVYFPHKKIITATRARVIIAIAWLGSALYCVPLFYYANLLEEHGKIYCKTRQFFNNWRVWYLFFLSLIVLTLLFVVTLYAAIIIRLWCGKTTEIVQTPIKRRVSARVNRRVLKMVAMIVIAFYCCILPYWVGWVFCSYHRSELICNDTYVFVAIFLMYANSAVNPVIYAFFNDTFRVGFRFIMKTSRRCCFSSKNLSTDTAQDEFIGRNRSSRKSSEIPCQELKELNSKKHSCIYV</sequence>
<feature type="transmembrane region" description="Helical" evidence="9">
    <location>
        <begin position="128"/>
        <end position="151"/>
    </location>
</feature>
<feature type="transmembrane region" description="Helical" evidence="9">
    <location>
        <begin position="257"/>
        <end position="276"/>
    </location>
</feature>
<evidence type="ECO:0000256" key="5">
    <source>
        <dbReference type="ARBA" id="ARBA00023136"/>
    </source>
</evidence>
<keyword evidence="5 9" id="KW-0472">Membrane</keyword>
<feature type="transmembrane region" description="Helical" evidence="9">
    <location>
        <begin position="205"/>
        <end position="230"/>
    </location>
</feature>
<keyword evidence="2 8" id="KW-0812">Transmembrane</keyword>
<dbReference type="Gene3D" id="1.20.1070.10">
    <property type="entry name" value="Rhodopsin 7-helix transmembrane proteins"/>
    <property type="match status" value="1"/>
</dbReference>
<evidence type="ECO:0000313" key="11">
    <source>
        <dbReference type="EMBL" id="RMX51598.1"/>
    </source>
</evidence>
<keyword evidence="4 8" id="KW-0297">G-protein coupled receptor</keyword>
<dbReference type="OrthoDB" id="5987936at2759"/>
<feature type="domain" description="G-protein coupled receptors family 1 profile" evidence="10">
    <location>
        <begin position="56"/>
        <end position="314"/>
    </location>
</feature>
<evidence type="ECO:0000256" key="7">
    <source>
        <dbReference type="ARBA" id="ARBA00023224"/>
    </source>
</evidence>
<dbReference type="Pfam" id="PF00001">
    <property type="entry name" value="7tm_1"/>
    <property type="match status" value="1"/>
</dbReference>
<dbReference type="Proteomes" id="UP000275408">
    <property type="component" value="Unassembled WGS sequence"/>
</dbReference>
<keyword evidence="12" id="KW-1185">Reference proteome</keyword>
<keyword evidence="6 8" id="KW-0675">Receptor</keyword>
<organism evidence="11 12">
    <name type="scientific">Pocillopora damicornis</name>
    <name type="common">Cauliflower coral</name>
    <name type="synonym">Millepora damicornis</name>
    <dbReference type="NCBI Taxonomy" id="46731"/>
    <lineage>
        <taxon>Eukaryota</taxon>
        <taxon>Metazoa</taxon>
        <taxon>Cnidaria</taxon>
        <taxon>Anthozoa</taxon>
        <taxon>Hexacorallia</taxon>
        <taxon>Scleractinia</taxon>
        <taxon>Astrocoeniina</taxon>
        <taxon>Pocilloporidae</taxon>
        <taxon>Pocillopora</taxon>
    </lineage>
</organism>
<reference evidence="11 12" key="1">
    <citation type="journal article" date="2018" name="Sci. Rep.">
        <title>Comparative analysis of the Pocillopora damicornis genome highlights role of immune system in coral evolution.</title>
        <authorList>
            <person name="Cunning R."/>
            <person name="Bay R.A."/>
            <person name="Gillette P."/>
            <person name="Baker A.C."/>
            <person name="Traylor-Knowles N."/>
        </authorList>
    </citation>
    <scope>NUCLEOTIDE SEQUENCE [LARGE SCALE GENOMIC DNA]</scope>
    <source>
        <strain evidence="11">RSMAS</strain>
        <tissue evidence="11">Whole animal</tissue>
    </source>
</reference>
<dbReference type="GO" id="GO:0004930">
    <property type="term" value="F:G protein-coupled receptor activity"/>
    <property type="evidence" value="ECO:0007669"/>
    <property type="project" value="UniProtKB-KW"/>
</dbReference>
<dbReference type="InterPro" id="IPR017452">
    <property type="entry name" value="GPCR_Rhodpsn_7TM"/>
</dbReference>
<feature type="transmembrane region" description="Helical" evidence="9">
    <location>
        <begin position="296"/>
        <end position="317"/>
    </location>
</feature>
<evidence type="ECO:0000256" key="8">
    <source>
        <dbReference type="RuleBase" id="RU000688"/>
    </source>
</evidence>
<keyword evidence="7 8" id="KW-0807">Transducer</keyword>
<accession>A0A3M6UDU2</accession>
<gene>
    <name evidence="11" type="ORF">pdam_00018634</name>
</gene>
<evidence type="ECO:0000256" key="4">
    <source>
        <dbReference type="ARBA" id="ARBA00023040"/>
    </source>
</evidence>
<dbReference type="InterPro" id="IPR000276">
    <property type="entry name" value="GPCR_Rhodpsn"/>
</dbReference>
<dbReference type="GO" id="GO:0005886">
    <property type="term" value="C:plasma membrane"/>
    <property type="evidence" value="ECO:0007669"/>
    <property type="project" value="TreeGrafter"/>
</dbReference>
<protein>
    <recommendedName>
        <fullName evidence="10">G-protein coupled receptors family 1 profile domain-containing protein</fullName>
    </recommendedName>
</protein>
<dbReference type="PANTHER" id="PTHR45695:SF9">
    <property type="entry name" value="LEUCOKININ RECEPTOR"/>
    <property type="match status" value="1"/>
</dbReference>
<feature type="transmembrane region" description="Helical" evidence="9">
    <location>
        <begin position="36"/>
        <end position="63"/>
    </location>
</feature>
<evidence type="ECO:0000256" key="1">
    <source>
        <dbReference type="ARBA" id="ARBA00004141"/>
    </source>
</evidence>
<evidence type="ECO:0000256" key="2">
    <source>
        <dbReference type="ARBA" id="ARBA00022692"/>
    </source>
</evidence>
<dbReference type="STRING" id="46731.A0A3M6UDU2"/>
<dbReference type="CDD" id="cd00637">
    <property type="entry name" value="7tm_classA_rhodopsin-like"/>
    <property type="match status" value="1"/>
</dbReference>